<gene>
    <name evidence="2" type="ORF">HXL70_09715</name>
</gene>
<evidence type="ECO:0000313" key="2">
    <source>
        <dbReference type="EMBL" id="MBF1130296.1"/>
    </source>
</evidence>
<accession>A0A930BA31</accession>
<feature type="non-terminal residue" evidence="2">
    <location>
        <position position="1"/>
    </location>
</feature>
<comment type="caution">
    <text evidence="2">The sequence shown here is derived from an EMBL/GenBank/DDBJ whole genome shotgun (WGS) entry which is preliminary data.</text>
</comment>
<organism evidence="2 3">
    <name type="scientific">Dialister invisus</name>
    <dbReference type="NCBI Taxonomy" id="218538"/>
    <lineage>
        <taxon>Bacteria</taxon>
        <taxon>Bacillati</taxon>
        <taxon>Bacillota</taxon>
        <taxon>Negativicutes</taxon>
        <taxon>Veillonellales</taxon>
        <taxon>Veillonellaceae</taxon>
        <taxon>Dialister</taxon>
    </lineage>
</organism>
<proteinExistence type="predicted"/>
<evidence type="ECO:0000313" key="3">
    <source>
        <dbReference type="Proteomes" id="UP000757890"/>
    </source>
</evidence>
<feature type="transmembrane region" description="Helical" evidence="1">
    <location>
        <begin position="67"/>
        <end position="88"/>
    </location>
</feature>
<name>A0A930BA31_9FIRM</name>
<reference evidence="2" key="1">
    <citation type="submission" date="2020-04" db="EMBL/GenBank/DDBJ databases">
        <title>Deep metagenomics examines the oral microbiome during advanced dental caries in children, revealing novel taxa and co-occurrences with host molecules.</title>
        <authorList>
            <person name="Baker J.L."/>
            <person name="Morton J.T."/>
            <person name="Dinis M."/>
            <person name="Alvarez R."/>
            <person name="Tran N.C."/>
            <person name="Knight R."/>
            <person name="Edlund A."/>
        </authorList>
    </citation>
    <scope>NUCLEOTIDE SEQUENCE</scope>
    <source>
        <strain evidence="2">JCVI_32_bin.14</strain>
    </source>
</reference>
<dbReference type="EMBL" id="JABZMK010000157">
    <property type="protein sequence ID" value="MBF1130296.1"/>
    <property type="molecule type" value="Genomic_DNA"/>
</dbReference>
<keyword evidence="1" id="KW-0472">Membrane</keyword>
<evidence type="ECO:0000256" key="1">
    <source>
        <dbReference type="SAM" id="Phobius"/>
    </source>
</evidence>
<sequence>LLFIGMFMPGINAKIGVLWIFADDWHPLTIMTIIESWSILLFTVLLLMEGVYCFYREYLYGRPIVHQLCGACFFILLVGGIIFAKVFVDRPVEAFFPENMGVQNAGKGFIMEHGQYTFMKPTAQILLKSDKLLERGLTVNWSALSGAVGEEKYRMKIYADDFCVGDYDFDNSGGFIYIPQQTFRNIKREKTFFDIKVEITGNKMERQGFPFFYIGYAEPLEKLVYNEYITRSASGFIREKKRLRMKENAKILLESEKISNGIKIRGDVAACHLKDTVPSPLFMRVIINGYPVGAIQISEQGRFEGFISPEKYPVELVQESKNRCGAEVQLCLDSIGSEMVTVDYVGSPSGLDILVRK</sequence>
<keyword evidence="1" id="KW-0812">Transmembrane</keyword>
<keyword evidence="1" id="KW-1133">Transmembrane helix</keyword>
<protein>
    <submittedName>
        <fullName evidence="2">Uncharacterized protein</fullName>
    </submittedName>
</protein>
<dbReference type="AlphaFoldDB" id="A0A930BA31"/>
<feature type="transmembrane region" description="Helical" evidence="1">
    <location>
        <begin position="37"/>
        <end position="55"/>
    </location>
</feature>
<dbReference type="Proteomes" id="UP000757890">
    <property type="component" value="Unassembled WGS sequence"/>
</dbReference>